<protein>
    <submittedName>
        <fullName evidence="1">Uncharacterized protein</fullName>
    </submittedName>
</protein>
<organism evidence="1">
    <name type="scientific">hydrocarbon metagenome</name>
    <dbReference type="NCBI Taxonomy" id="938273"/>
    <lineage>
        <taxon>unclassified sequences</taxon>
        <taxon>metagenomes</taxon>
        <taxon>ecological metagenomes</taxon>
    </lineage>
</organism>
<reference evidence="1" key="1">
    <citation type="journal article" date="2015" name="Proc. Natl. Acad. Sci. U.S.A.">
        <title>Networks of energetic and metabolic interactions define dynamics in microbial communities.</title>
        <authorList>
            <person name="Embree M."/>
            <person name="Liu J.K."/>
            <person name="Al-Bassam M.M."/>
            <person name="Zengler K."/>
        </authorList>
    </citation>
    <scope>NUCLEOTIDE SEQUENCE</scope>
</reference>
<evidence type="ECO:0000313" key="1">
    <source>
        <dbReference type="EMBL" id="KUG19324.1"/>
    </source>
</evidence>
<sequence>MSFHRLFPWPAGFHTRFRTREAMPGQQPWPDAAPDPACVADIR</sequence>
<name>A0A0W8FEM2_9ZZZZ</name>
<accession>A0A0W8FEM2</accession>
<dbReference type="AlphaFoldDB" id="A0A0W8FEM2"/>
<proteinExistence type="predicted"/>
<dbReference type="EMBL" id="LNQE01001302">
    <property type="protein sequence ID" value="KUG19324.1"/>
    <property type="molecule type" value="Genomic_DNA"/>
</dbReference>
<comment type="caution">
    <text evidence="1">The sequence shown here is derived from an EMBL/GenBank/DDBJ whole genome shotgun (WGS) entry which is preliminary data.</text>
</comment>
<gene>
    <name evidence="1" type="ORF">ASZ90_010957</name>
</gene>